<feature type="signal peptide" evidence="9">
    <location>
        <begin position="1"/>
        <end position="21"/>
    </location>
</feature>
<dbReference type="EMBL" id="BBQY01000014">
    <property type="protein sequence ID" value="GBH31094.1"/>
    <property type="molecule type" value="Genomic_DNA"/>
</dbReference>
<protein>
    <submittedName>
        <fullName evidence="11">Iron complex outermembrane recepter protein</fullName>
    </submittedName>
</protein>
<name>A0A401J3E5_SPHXE</name>
<reference evidence="11 12" key="1">
    <citation type="submission" date="2014-12" db="EMBL/GenBank/DDBJ databases">
        <title>Whole genome sequencing of Sphingobium xenophagum OW59.</title>
        <authorList>
            <person name="Ohta Y."/>
            <person name="Nishi S."/>
            <person name="Hatada Y."/>
        </authorList>
    </citation>
    <scope>NUCLEOTIDE SEQUENCE [LARGE SCALE GENOMIC DNA]</scope>
    <source>
        <strain evidence="11 12">OW59</strain>
    </source>
</reference>
<dbReference type="Pfam" id="PF07715">
    <property type="entry name" value="Plug"/>
    <property type="match status" value="1"/>
</dbReference>
<keyword evidence="5 9" id="KW-0732">Signal</keyword>
<dbReference type="GO" id="GO:0009279">
    <property type="term" value="C:cell outer membrane"/>
    <property type="evidence" value="ECO:0007669"/>
    <property type="project" value="UniProtKB-SubCell"/>
</dbReference>
<evidence type="ECO:0000256" key="4">
    <source>
        <dbReference type="ARBA" id="ARBA00022692"/>
    </source>
</evidence>
<evidence type="ECO:0000256" key="1">
    <source>
        <dbReference type="ARBA" id="ARBA00004571"/>
    </source>
</evidence>
<dbReference type="InterPro" id="IPR012910">
    <property type="entry name" value="Plug_dom"/>
</dbReference>
<dbReference type="PROSITE" id="PS52016">
    <property type="entry name" value="TONB_DEPENDENT_REC_3"/>
    <property type="match status" value="1"/>
</dbReference>
<evidence type="ECO:0000313" key="11">
    <source>
        <dbReference type="EMBL" id="GBH31094.1"/>
    </source>
</evidence>
<evidence type="ECO:0000259" key="10">
    <source>
        <dbReference type="Pfam" id="PF07715"/>
    </source>
</evidence>
<keyword evidence="2 8" id="KW-0813">Transport</keyword>
<gene>
    <name evidence="11" type="ORF">MBESOW_P2355</name>
</gene>
<keyword evidence="3 8" id="KW-1134">Transmembrane beta strand</keyword>
<dbReference type="Proteomes" id="UP000290975">
    <property type="component" value="Unassembled WGS sequence"/>
</dbReference>
<dbReference type="GO" id="GO:0044718">
    <property type="term" value="P:siderophore transmembrane transport"/>
    <property type="evidence" value="ECO:0007669"/>
    <property type="project" value="TreeGrafter"/>
</dbReference>
<proteinExistence type="inferred from homology"/>
<evidence type="ECO:0000256" key="8">
    <source>
        <dbReference type="PROSITE-ProRule" id="PRU01360"/>
    </source>
</evidence>
<keyword evidence="12" id="KW-1185">Reference proteome</keyword>
<evidence type="ECO:0000256" key="3">
    <source>
        <dbReference type="ARBA" id="ARBA00022452"/>
    </source>
</evidence>
<evidence type="ECO:0000313" key="12">
    <source>
        <dbReference type="Proteomes" id="UP000290975"/>
    </source>
</evidence>
<evidence type="ECO:0000256" key="5">
    <source>
        <dbReference type="ARBA" id="ARBA00022729"/>
    </source>
</evidence>
<dbReference type="InterPro" id="IPR039426">
    <property type="entry name" value="TonB-dep_rcpt-like"/>
</dbReference>
<evidence type="ECO:0000256" key="2">
    <source>
        <dbReference type="ARBA" id="ARBA00022448"/>
    </source>
</evidence>
<dbReference type="Gene3D" id="2.40.170.20">
    <property type="entry name" value="TonB-dependent receptor, beta-barrel domain"/>
    <property type="match status" value="1"/>
</dbReference>
<keyword evidence="4 8" id="KW-0812">Transmembrane</keyword>
<comment type="similarity">
    <text evidence="8">Belongs to the TonB-dependent receptor family.</text>
</comment>
<evidence type="ECO:0000256" key="6">
    <source>
        <dbReference type="ARBA" id="ARBA00023136"/>
    </source>
</evidence>
<organism evidence="11 12">
    <name type="scientific">Sphingobium xenophagum</name>
    <dbReference type="NCBI Taxonomy" id="121428"/>
    <lineage>
        <taxon>Bacteria</taxon>
        <taxon>Pseudomonadati</taxon>
        <taxon>Pseudomonadota</taxon>
        <taxon>Alphaproteobacteria</taxon>
        <taxon>Sphingomonadales</taxon>
        <taxon>Sphingomonadaceae</taxon>
        <taxon>Sphingobium</taxon>
    </lineage>
</organism>
<comment type="subcellular location">
    <subcellularLocation>
        <location evidence="1 8">Cell outer membrane</location>
        <topology evidence="1 8">Multi-pass membrane protein</topology>
    </subcellularLocation>
</comment>
<dbReference type="SUPFAM" id="SSF56935">
    <property type="entry name" value="Porins"/>
    <property type="match status" value="1"/>
</dbReference>
<dbReference type="PANTHER" id="PTHR30069:SF29">
    <property type="entry name" value="HEMOGLOBIN AND HEMOGLOBIN-HAPTOGLOBIN-BINDING PROTEIN 1-RELATED"/>
    <property type="match status" value="1"/>
</dbReference>
<dbReference type="PANTHER" id="PTHR30069">
    <property type="entry name" value="TONB-DEPENDENT OUTER MEMBRANE RECEPTOR"/>
    <property type="match status" value="1"/>
</dbReference>
<accession>A0A401J3E5</accession>
<dbReference type="GO" id="GO:0015344">
    <property type="term" value="F:siderophore uptake transmembrane transporter activity"/>
    <property type="evidence" value="ECO:0007669"/>
    <property type="project" value="TreeGrafter"/>
</dbReference>
<feature type="chain" id="PRO_5019040501" evidence="9">
    <location>
        <begin position="22"/>
        <end position="682"/>
    </location>
</feature>
<evidence type="ECO:0000256" key="9">
    <source>
        <dbReference type="SAM" id="SignalP"/>
    </source>
</evidence>
<dbReference type="InterPro" id="IPR037066">
    <property type="entry name" value="Plug_dom_sf"/>
</dbReference>
<dbReference type="Gene3D" id="2.170.130.10">
    <property type="entry name" value="TonB-dependent receptor, plug domain"/>
    <property type="match status" value="1"/>
</dbReference>
<feature type="domain" description="TonB-dependent receptor plug" evidence="10">
    <location>
        <begin position="52"/>
        <end position="141"/>
    </location>
</feature>
<keyword evidence="6 8" id="KW-0472">Membrane</keyword>
<sequence>MKLVIRAALLAATTIATPVHAEEASDDNTIIVTGILGNDDTPINPVRLPQSARISSQTLDEEDVDKRQARDVFDLLNYGTGIFTTTSGKKAPANLNIRGDGNFAFIIDGAYVPSLLASRILQTIPAAAIEEVRIVRTSSALAINPLVGLVAPSGAANNGFIVVRTRKPKETMALIGVQGGSFNTIGANAQVGTAFKIGGADAYVHAIGGTYNTDGPKDFNLDKHYQVLGLKGGVDAGIVALDLSVLKTWAGYGIVRGNAKLRPTTQDDVWRLDPINSLIATANGTVRWNAQNTTLLTLAYTESKGDFITSDLLANGSLANTVVRDNDNTFWNAAIRHNLFLGDTKLQAGADFIHWNNPSGQYYYEGIPREEKVTGFFLQGDQALFGNALNIDLGFRMDRVEIVKGIDYFLAGRGPNANVRQIRNEKLPYAKFVSAGASWRVAGDWLINARYGYSSQGARTGVVLANPAVPLKGEQRHKWELGFEGRLADWLRPSVNGFIVKTNNEVQPLSYAVVAGEQVGLYGNTDSKRTGAEAILSGRWGKEGSEGGYRASVTHYFSVLDPSGLLARTQPKTVAEFTFDQAFQAWRVAGAAKYVSTYESNAFTRCAAPNLNCTGTPPPTSPFLPLGDYVNIDLSLSRQFTFQGSAMRITASVKNLLNDNYETSIGYPTIGRQFGLELTAAF</sequence>
<comment type="caution">
    <text evidence="11">The sequence shown here is derived from an EMBL/GenBank/DDBJ whole genome shotgun (WGS) entry which is preliminary data.</text>
</comment>
<dbReference type="InterPro" id="IPR036942">
    <property type="entry name" value="Beta-barrel_TonB_sf"/>
</dbReference>
<dbReference type="AlphaFoldDB" id="A0A401J3E5"/>
<dbReference type="RefSeq" id="WP_130752910.1">
    <property type="nucleotide sequence ID" value="NZ_BBQY01000014.1"/>
</dbReference>
<evidence type="ECO:0000256" key="7">
    <source>
        <dbReference type="ARBA" id="ARBA00023237"/>
    </source>
</evidence>
<keyword evidence="7 8" id="KW-0998">Cell outer membrane</keyword>